<dbReference type="KEGG" id="gfl:GRFL_2068"/>
<dbReference type="InterPro" id="IPR007361">
    <property type="entry name" value="DUF427"/>
</dbReference>
<reference evidence="2 3" key="1">
    <citation type="submission" date="2016-07" db="EMBL/GenBank/DDBJ databases">
        <title>Multi-omics approach to identify versatile polysaccharide utilization systems of a marine flavobacterium Gramella flava.</title>
        <authorList>
            <person name="Tang K."/>
        </authorList>
    </citation>
    <scope>NUCLEOTIDE SEQUENCE [LARGE SCALE GENOMIC DNA]</scope>
    <source>
        <strain evidence="2 3">JLT2011</strain>
    </source>
</reference>
<dbReference type="RefSeq" id="WP_083644520.1">
    <property type="nucleotide sequence ID" value="NZ_AMRU01000006.1"/>
</dbReference>
<dbReference type="PANTHER" id="PTHR34310:SF5">
    <property type="entry name" value="DUF427 DOMAIN PROTEIN (AFU_ORTHOLOGUE AFUA_3G02220)"/>
    <property type="match status" value="1"/>
</dbReference>
<dbReference type="PANTHER" id="PTHR34310">
    <property type="entry name" value="DUF427 DOMAIN PROTEIN (AFU_ORTHOLOGUE AFUA_3G02220)"/>
    <property type="match status" value="1"/>
</dbReference>
<dbReference type="EMBL" id="CP016359">
    <property type="protein sequence ID" value="APU68792.1"/>
    <property type="molecule type" value="Genomic_DNA"/>
</dbReference>
<dbReference type="OrthoDB" id="119916at2"/>
<sequence length="93" mass="10739">MKAVWNGSVIAESEETRIVESNHYFPMDSLKPEYFTNSKKETRCAWKGKAAYFHLHVKGEVNEDAAWYYPKASYAAKPIENYVAFWKGVKVTV</sequence>
<dbReference type="Pfam" id="PF04248">
    <property type="entry name" value="NTP_transf_9"/>
    <property type="match status" value="1"/>
</dbReference>
<gene>
    <name evidence="2" type="ORF">GRFL_2068</name>
</gene>
<name>A0A1L7I6R3_9FLAO</name>
<dbReference type="Proteomes" id="UP000186230">
    <property type="component" value="Chromosome"/>
</dbReference>
<evidence type="ECO:0000259" key="1">
    <source>
        <dbReference type="Pfam" id="PF04248"/>
    </source>
</evidence>
<evidence type="ECO:0000313" key="3">
    <source>
        <dbReference type="Proteomes" id="UP000186230"/>
    </source>
</evidence>
<evidence type="ECO:0000313" key="2">
    <source>
        <dbReference type="EMBL" id="APU68792.1"/>
    </source>
</evidence>
<organism evidence="2 3">
    <name type="scientific">Christiangramia flava JLT2011</name>
    <dbReference type="NCBI Taxonomy" id="1229726"/>
    <lineage>
        <taxon>Bacteria</taxon>
        <taxon>Pseudomonadati</taxon>
        <taxon>Bacteroidota</taxon>
        <taxon>Flavobacteriia</taxon>
        <taxon>Flavobacteriales</taxon>
        <taxon>Flavobacteriaceae</taxon>
        <taxon>Christiangramia</taxon>
    </lineage>
</organism>
<accession>A0A1L7I6R3</accession>
<dbReference type="InterPro" id="IPR038694">
    <property type="entry name" value="DUF427_sf"/>
</dbReference>
<protein>
    <recommendedName>
        <fullName evidence="1">DUF427 domain-containing protein</fullName>
    </recommendedName>
</protein>
<dbReference type="STRING" id="1229726.GRFL_2068"/>
<dbReference type="Gene3D" id="2.170.150.40">
    <property type="entry name" value="Domain of unknown function (DUF427)"/>
    <property type="match status" value="1"/>
</dbReference>
<keyword evidence="3" id="KW-1185">Reference proteome</keyword>
<feature type="domain" description="DUF427" evidence="1">
    <location>
        <begin position="1"/>
        <end position="87"/>
    </location>
</feature>
<dbReference type="AlphaFoldDB" id="A0A1L7I6R3"/>
<proteinExistence type="predicted"/>